<evidence type="ECO:0000313" key="3">
    <source>
        <dbReference type="Proteomes" id="UP000823821"/>
    </source>
</evidence>
<accession>A0A9D2HMU8</accession>
<dbReference type="AlphaFoldDB" id="A0A9D2HMU8"/>
<feature type="region of interest" description="Disordered" evidence="1">
    <location>
        <begin position="66"/>
        <end position="124"/>
    </location>
</feature>
<feature type="compositionally biased region" description="Basic residues" evidence="1">
    <location>
        <begin position="74"/>
        <end position="83"/>
    </location>
</feature>
<dbReference type="Proteomes" id="UP000823821">
    <property type="component" value="Unassembled WGS sequence"/>
</dbReference>
<sequence>MTATRKKLNPGQAVVQFLALKSVIVEMRMQGHSHSAIYRTLRESEKITMSYEAFIYNVKRHVYQQTDSGSATGHKAKERKKHPASPAGQATLPVVAEHNNAPAVAAEEKKSFGQDPPKEYTDII</sequence>
<feature type="compositionally biased region" description="Basic and acidic residues" evidence="1">
    <location>
        <begin position="106"/>
        <end position="124"/>
    </location>
</feature>
<dbReference type="InterPro" id="IPR035225">
    <property type="entry name" value="DUF5338"/>
</dbReference>
<organism evidence="2 3">
    <name type="scientific">Candidatus Desulfovibrio intestinavium</name>
    <dbReference type="NCBI Taxonomy" id="2838534"/>
    <lineage>
        <taxon>Bacteria</taxon>
        <taxon>Pseudomonadati</taxon>
        <taxon>Thermodesulfobacteriota</taxon>
        <taxon>Desulfovibrionia</taxon>
        <taxon>Desulfovibrionales</taxon>
        <taxon>Desulfovibrionaceae</taxon>
        <taxon>Desulfovibrio</taxon>
    </lineage>
</organism>
<proteinExistence type="predicted"/>
<dbReference type="Pfam" id="PF17273">
    <property type="entry name" value="DUF5338"/>
    <property type="match status" value="1"/>
</dbReference>
<dbReference type="EMBL" id="DWZD01000040">
    <property type="protein sequence ID" value="HJA79142.1"/>
    <property type="molecule type" value="Genomic_DNA"/>
</dbReference>
<protein>
    <submittedName>
        <fullName evidence="2">TraK family protein</fullName>
    </submittedName>
</protein>
<comment type="caution">
    <text evidence="2">The sequence shown here is derived from an EMBL/GenBank/DDBJ whole genome shotgun (WGS) entry which is preliminary data.</text>
</comment>
<gene>
    <name evidence="2" type="ORF">H9784_06165</name>
</gene>
<evidence type="ECO:0000313" key="2">
    <source>
        <dbReference type="EMBL" id="HJA79142.1"/>
    </source>
</evidence>
<name>A0A9D2HMU8_9BACT</name>
<evidence type="ECO:0000256" key="1">
    <source>
        <dbReference type="SAM" id="MobiDB-lite"/>
    </source>
</evidence>
<reference evidence="2" key="1">
    <citation type="journal article" date="2021" name="PeerJ">
        <title>Extensive microbial diversity within the chicken gut microbiome revealed by metagenomics and culture.</title>
        <authorList>
            <person name="Gilroy R."/>
            <person name="Ravi A."/>
            <person name="Getino M."/>
            <person name="Pursley I."/>
            <person name="Horton D.L."/>
            <person name="Alikhan N.F."/>
            <person name="Baker D."/>
            <person name="Gharbi K."/>
            <person name="Hall N."/>
            <person name="Watson M."/>
            <person name="Adriaenssens E.M."/>
            <person name="Foster-Nyarko E."/>
            <person name="Jarju S."/>
            <person name="Secka A."/>
            <person name="Antonio M."/>
            <person name="Oren A."/>
            <person name="Chaudhuri R.R."/>
            <person name="La Ragione R."/>
            <person name="Hildebrand F."/>
            <person name="Pallen M.J."/>
        </authorList>
    </citation>
    <scope>NUCLEOTIDE SEQUENCE</scope>
    <source>
        <strain evidence="2">5032</strain>
    </source>
</reference>
<reference evidence="2" key="2">
    <citation type="submission" date="2021-04" db="EMBL/GenBank/DDBJ databases">
        <authorList>
            <person name="Gilroy R."/>
        </authorList>
    </citation>
    <scope>NUCLEOTIDE SEQUENCE</scope>
    <source>
        <strain evidence="2">5032</strain>
    </source>
</reference>